<feature type="chain" id="PRO_5011235286" evidence="1">
    <location>
        <begin position="22"/>
        <end position="183"/>
    </location>
</feature>
<dbReference type="AlphaFoldDB" id="A0A221SWH2"/>
<evidence type="ECO:0000313" key="2">
    <source>
        <dbReference type="EMBL" id="ASN80990.1"/>
    </source>
</evidence>
<gene>
    <name evidence="2" type="ORF">DFI_08255</name>
</gene>
<sequence>MSFMKRALLLGCLLLASPALAQGSEASTAAPTTSSPDLNALPDLSTPDTIFTTATLWGGPATEVYILPGLSAAFSFPVMPDTALRLGAEAILVPLSDVNLPLPVVNADVLFGEHYGDTVLYAGPSVGTVLGAAWLLGGVAGVQRPFGDSPVGWYAESRLRFGTDFRNAFIFLPGVSVGLTVRF</sequence>
<dbReference type="Proteomes" id="UP000259030">
    <property type="component" value="Chromosome"/>
</dbReference>
<dbReference type="EMBL" id="CP021081">
    <property type="protein sequence ID" value="ASN80990.1"/>
    <property type="molecule type" value="Genomic_DNA"/>
</dbReference>
<name>A0A221SWH2_9DEIO</name>
<dbReference type="KEGG" id="dfc:DFI_08255"/>
<protein>
    <submittedName>
        <fullName evidence="2">Uncharacterized protein</fullName>
    </submittedName>
</protein>
<dbReference type="STRING" id="317577.GCA_000419625_02265"/>
<feature type="signal peptide" evidence="1">
    <location>
        <begin position="1"/>
        <end position="21"/>
    </location>
</feature>
<evidence type="ECO:0000313" key="3">
    <source>
        <dbReference type="Proteomes" id="UP000259030"/>
    </source>
</evidence>
<keyword evidence="3" id="KW-1185">Reference proteome</keyword>
<evidence type="ECO:0000256" key="1">
    <source>
        <dbReference type="SAM" id="SignalP"/>
    </source>
</evidence>
<proteinExistence type="predicted"/>
<organism evidence="2 3">
    <name type="scientific">Deinococcus ficus</name>
    <dbReference type="NCBI Taxonomy" id="317577"/>
    <lineage>
        <taxon>Bacteria</taxon>
        <taxon>Thermotogati</taxon>
        <taxon>Deinococcota</taxon>
        <taxon>Deinococci</taxon>
        <taxon>Deinococcales</taxon>
        <taxon>Deinococcaceae</taxon>
        <taxon>Deinococcus</taxon>
    </lineage>
</organism>
<reference evidence="2 3" key="1">
    <citation type="submission" date="2017-05" db="EMBL/GenBank/DDBJ databases">
        <title>The complete genome sequence of Deinococcus ficus isolated from the rhizosphere of the Ficus religiosa L. in Taiwan.</title>
        <authorList>
            <person name="Wu K.-M."/>
            <person name="Liao T.-L."/>
            <person name="Liu Y.-M."/>
            <person name="Young C.-C."/>
            <person name="Tsai S.-F."/>
        </authorList>
    </citation>
    <scope>NUCLEOTIDE SEQUENCE [LARGE SCALE GENOMIC DNA]</scope>
    <source>
        <strain evidence="2 3">CC-FR2-10</strain>
    </source>
</reference>
<accession>A0A221SWH2</accession>
<keyword evidence="1" id="KW-0732">Signal</keyword>